<comment type="caution">
    <text evidence="11">The sequence shown here is derived from an EMBL/GenBank/DDBJ whole genome shotgun (WGS) entry which is preliminary data.</text>
</comment>
<dbReference type="GO" id="GO:0030295">
    <property type="term" value="F:protein kinase activator activity"/>
    <property type="evidence" value="ECO:0007669"/>
    <property type="project" value="TreeGrafter"/>
</dbReference>
<keyword evidence="5" id="KW-0418">Kinase</keyword>
<dbReference type="SMART" id="SM00091">
    <property type="entry name" value="PAS"/>
    <property type="match status" value="1"/>
</dbReference>
<dbReference type="GO" id="GO:0000156">
    <property type="term" value="F:phosphorelay response regulator activity"/>
    <property type="evidence" value="ECO:0007669"/>
    <property type="project" value="TreeGrafter"/>
</dbReference>
<dbReference type="FunFam" id="3.30.565.10:FF:000006">
    <property type="entry name" value="Sensor histidine kinase WalK"/>
    <property type="match status" value="1"/>
</dbReference>
<dbReference type="SMART" id="SM00387">
    <property type="entry name" value="HATPase_c"/>
    <property type="match status" value="1"/>
</dbReference>
<dbReference type="Pfam" id="PF13426">
    <property type="entry name" value="PAS_9"/>
    <property type="match status" value="1"/>
</dbReference>
<evidence type="ECO:0000259" key="9">
    <source>
        <dbReference type="PROSITE" id="PS50112"/>
    </source>
</evidence>
<dbReference type="InterPro" id="IPR000014">
    <property type="entry name" value="PAS"/>
</dbReference>
<dbReference type="SMART" id="SM00086">
    <property type="entry name" value="PAC"/>
    <property type="match status" value="1"/>
</dbReference>
<dbReference type="CDD" id="cd00082">
    <property type="entry name" value="HisKA"/>
    <property type="match status" value="1"/>
</dbReference>
<keyword evidence="12" id="KW-1185">Reference proteome</keyword>
<dbReference type="SUPFAM" id="SSF55874">
    <property type="entry name" value="ATPase domain of HSP90 chaperone/DNA topoisomerase II/histidine kinase"/>
    <property type="match status" value="1"/>
</dbReference>
<evidence type="ECO:0000256" key="7">
    <source>
        <dbReference type="SAM" id="MobiDB-lite"/>
    </source>
</evidence>
<dbReference type="SUPFAM" id="SSF55785">
    <property type="entry name" value="PYP-like sensor domain (PAS domain)"/>
    <property type="match status" value="1"/>
</dbReference>
<keyword evidence="4" id="KW-0808">Transferase</keyword>
<dbReference type="InterPro" id="IPR036890">
    <property type="entry name" value="HATPase_C_sf"/>
</dbReference>
<dbReference type="PROSITE" id="PS50113">
    <property type="entry name" value="PAC"/>
    <property type="match status" value="1"/>
</dbReference>
<dbReference type="GO" id="GO:0016020">
    <property type="term" value="C:membrane"/>
    <property type="evidence" value="ECO:0007669"/>
    <property type="project" value="UniProtKB-SubCell"/>
</dbReference>
<dbReference type="InterPro" id="IPR035965">
    <property type="entry name" value="PAS-like_dom_sf"/>
</dbReference>
<feature type="compositionally biased region" description="Low complexity" evidence="7">
    <location>
        <begin position="35"/>
        <end position="46"/>
    </location>
</feature>
<dbReference type="InterPro" id="IPR050351">
    <property type="entry name" value="BphY/WalK/GraS-like"/>
</dbReference>
<dbReference type="PROSITE" id="PS50109">
    <property type="entry name" value="HIS_KIN"/>
    <property type="match status" value="1"/>
</dbReference>
<proteinExistence type="predicted"/>
<dbReference type="PROSITE" id="PS50112">
    <property type="entry name" value="PAS"/>
    <property type="match status" value="1"/>
</dbReference>
<evidence type="ECO:0000256" key="6">
    <source>
        <dbReference type="ARBA" id="ARBA00023136"/>
    </source>
</evidence>
<dbReference type="InterPro" id="IPR005467">
    <property type="entry name" value="His_kinase_dom"/>
</dbReference>
<dbReference type="InterPro" id="IPR003594">
    <property type="entry name" value="HATPase_dom"/>
</dbReference>
<dbReference type="PANTHER" id="PTHR42878:SF15">
    <property type="entry name" value="BACTERIOPHYTOCHROME"/>
    <property type="match status" value="1"/>
</dbReference>
<dbReference type="EMBL" id="QNRR01000002">
    <property type="protein sequence ID" value="RBP46450.1"/>
    <property type="molecule type" value="Genomic_DNA"/>
</dbReference>
<dbReference type="NCBIfam" id="TIGR00229">
    <property type="entry name" value="sensory_box"/>
    <property type="match status" value="1"/>
</dbReference>
<keyword evidence="6" id="KW-0472">Membrane</keyword>
<sequence>MEQLLRSQALDGDWRILSTSYFRFSAASCSMSSEVSSSEGSSAADAGTRRVPGSEGAQPSYEELLERLGELHDLKAALDAHSIVAITDPAGDITYVNDKFCQISRYSREELLGRNHRIINSGHHPREFFTGMWRTISKGRVWRGEIKNRAKDGTYYWVDTTIFPFLDKAGQPVQYIAIRTDISVRKQYEEQLAQMARTLAEKNKELEAIVYVASHDLRSPLVNIQGFSKELARACSLVETKLAGTGAEKLPGVQEALTEDIPEALSFILSSVGKMEALLAGFLRFSRMGRVALTIVELDMNRLMSDIMHTMEYQIQQAGATVRVTDLPPCMGDAVQINQVFSNLLDNSLKYRSTERTCSITISGRIEGGRSIYCVEDNGIGIETAHQSKVFEIFHRLDPSHGSGEGLGLTIALRILERHEGRIWLESEAGKGSRFFVSLPVPSQSD</sequence>
<dbReference type="PRINTS" id="PR00344">
    <property type="entry name" value="BCTRLSENSOR"/>
</dbReference>
<dbReference type="InterPro" id="IPR001610">
    <property type="entry name" value="PAC"/>
</dbReference>
<dbReference type="Proteomes" id="UP000253426">
    <property type="component" value="Unassembled WGS sequence"/>
</dbReference>
<accession>A0A366HRY9</accession>
<dbReference type="InterPro" id="IPR003661">
    <property type="entry name" value="HisK_dim/P_dom"/>
</dbReference>
<dbReference type="Pfam" id="PF02518">
    <property type="entry name" value="HATPase_c"/>
    <property type="match status" value="1"/>
</dbReference>
<gene>
    <name evidence="11" type="ORF">DES53_102841</name>
</gene>
<dbReference type="GO" id="GO:0000155">
    <property type="term" value="F:phosphorelay sensor kinase activity"/>
    <property type="evidence" value="ECO:0007669"/>
    <property type="project" value="InterPro"/>
</dbReference>
<dbReference type="InterPro" id="IPR036097">
    <property type="entry name" value="HisK_dim/P_sf"/>
</dbReference>
<evidence type="ECO:0000313" key="12">
    <source>
        <dbReference type="Proteomes" id="UP000253426"/>
    </source>
</evidence>
<dbReference type="AlphaFoldDB" id="A0A366HRY9"/>
<dbReference type="Gene3D" id="1.10.287.130">
    <property type="match status" value="1"/>
</dbReference>
<name>A0A366HRY9_9BACT</name>
<evidence type="ECO:0000259" key="8">
    <source>
        <dbReference type="PROSITE" id="PS50109"/>
    </source>
</evidence>
<evidence type="ECO:0000256" key="3">
    <source>
        <dbReference type="ARBA" id="ARBA00022553"/>
    </source>
</evidence>
<dbReference type="InterPro" id="IPR000700">
    <property type="entry name" value="PAS-assoc_C"/>
</dbReference>
<dbReference type="PANTHER" id="PTHR42878">
    <property type="entry name" value="TWO-COMPONENT HISTIDINE KINASE"/>
    <property type="match status" value="1"/>
</dbReference>
<reference evidence="11 12" key="1">
    <citation type="submission" date="2018-06" db="EMBL/GenBank/DDBJ databases">
        <title>Genomic Encyclopedia of Type Strains, Phase IV (KMG-IV): sequencing the most valuable type-strain genomes for metagenomic binning, comparative biology and taxonomic classification.</title>
        <authorList>
            <person name="Goeker M."/>
        </authorList>
    </citation>
    <scope>NUCLEOTIDE SEQUENCE [LARGE SCALE GENOMIC DNA]</scope>
    <source>
        <strain evidence="11 12">DSM 25532</strain>
    </source>
</reference>
<dbReference type="SUPFAM" id="SSF47384">
    <property type="entry name" value="Homodimeric domain of signal transducing histidine kinase"/>
    <property type="match status" value="1"/>
</dbReference>
<evidence type="ECO:0000256" key="5">
    <source>
        <dbReference type="ARBA" id="ARBA00022777"/>
    </source>
</evidence>
<dbReference type="Gene3D" id="3.30.565.10">
    <property type="entry name" value="Histidine kinase-like ATPase, C-terminal domain"/>
    <property type="match status" value="1"/>
</dbReference>
<dbReference type="EC" id="2.7.13.3" evidence="2"/>
<feature type="region of interest" description="Disordered" evidence="7">
    <location>
        <begin position="35"/>
        <end position="58"/>
    </location>
</feature>
<comment type="catalytic activity">
    <reaction evidence="1">
        <text>ATP + protein L-histidine = ADP + protein N-phospho-L-histidine.</text>
        <dbReference type="EC" id="2.7.13.3"/>
    </reaction>
</comment>
<evidence type="ECO:0000313" key="11">
    <source>
        <dbReference type="EMBL" id="RBP46450.1"/>
    </source>
</evidence>
<evidence type="ECO:0000256" key="2">
    <source>
        <dbReference type="ARBA" id="ARBA00012438"/>
    </source>
</evidence>
<dbReference type="CDD" id="cd00130">
    <property type="entry name" value="PAS"/>
    <property type="match status" value="1"/>
</dbReference>
<keyword evidence="3" id="KW-0597">Phosphoprotein</keyword>
<organism evidence="11 12">
    <name type="scientific">Roseimicrobium gellanilyticum</name>
    <dbReference type="NCBI Taxonomy" id="748857"/>
    <lineage>
        <taxon>Bacteria</taxon>
        <taxon>Pseudomonadati</taxon>
        <taxon>Verrucomicrobiota</taxon>
        <taxon>Verrucomicrobiia</taxon>
        <taxon>Verrucomicrobiales</taxon>
        <taxon>Verrucomicrobiaceae</taxon>
        <taxon>Roseimicrobium</taxon>
    </lineage>
</organism>
<evidence type="ECO:0000256" key="1">
    <source>
        <dbReference type="ARBA" id="ARBA00000085"/>
    </source>
</evidence>
<evidence type="ECO:0000259" key="10">
    <source>
        <dbReference type="PROSITE" id="PS50113"/>
    </source>
</evidence>
<dbReference type="InterPro" id="IPR004358">
    <property type="entry name" value="Sig_transdc_His_kin-like_C"/>
</dbReference>
<feature type="domain" description="PAS" evidence="9">
    <location>
        <begin position="70"/>
        <end position="127"/>
    </location>
</feature>
<dbReference type="Gene3D" id="3.30.450.20">
    <property type="entry name" value="PAS domain"/>
    <property type="match status" value="1"/>
</dbReference>
<dbReference type="GO" id="GO:0007234">
    <property type="term" value="P:osmosensory signaling via phosphorelay pathway"/>
    <property type="evidence" value="ECO:0007669"/>
    <property type="project" value="TreeGrafter"/>
</dbReference>
<evidence type="ECO:0000256" key="4">
    <source>
        <dbReference type="ARBA" id="ARBA00022679"/>
    </source>
</evidence>
<feature type="domain" description="PAC" evidence="10">
    <location>
        <begin position="142"/>
        <end position="194"/>
    </location>
</feature>
<feature type="domain" description="Histidine kinase" evidence="8">
    <location>
        <begin position="212"/>
        <end position="443"/>
    </location>
</feature>
<protein>
    <recommendedName>
        <fullName evidence="2">histidine kinase</fullName>
        <ecNumber evidence="2">2.7.13.3</ecNumber>
    </recommendedName>
</protein>